<dbReference type="GO" id="GO:0016020">
    <property type="term" value="C:membrane"/>
    <property type="evidence" value="ECO:0007669"/>
    <property type="project" value="UniProtKB-SubCell"/>
</dbReference>
<reference evidence="8 9" key="1">
    <citation type="journal article" date="2009" name="BMC Genomics">
        <title>Conservation in the face of diversity: multistrain analysis of an intracellular bacterium.</title>
        <authorList>
            <person name="Dark M.J."/>
            <person name="Herndon D.R."/>
            <person name="Kappmeyer L.S."/>
            <person name="Gonzales M.P."/>
            <person name="Nordeen E."/>
            <person name="Palmer G.H."/>
            <person name="Knowles D.P. Jr."/>
            <person name="Brayton K.A."/>
        </authorList>
    </citation>
    <scope>NUCLEOTIDE SEQUENCE [LARGE SCALE GENOMIC DNA]</scope>
    <source>
        <strain evidence="8 9">Florida</strain>
    </source>
</reference>
<dbReference type="SUPFAM" id="SSF46565">
    <property type="entry name" value="Chaperone J-domain"/>
    <property type="match status" value="1"/>
</dbReference>
<dbReference type="InterPro" id="IPR036869">
    <property type="entry name" value="J_dom_sf"/>
</dbReference>
<evidence type="ECO:0000259" key="7">
    <source>
        <dbReference type="PROSITE" id="PS50076"/>
    </source>
</evidence>
<evidence type="ECO:0000256" key="5">
    <source>
        <dbReference type="ARBA" id="ARBA00038105"/>
    </source>
</evidence>
<dbReference type="Gene3D" id="1.10.287.110">
    <property type="entry name" value="DnaJ domain"/>
    <property type="match status" value="1"/>
</dbReference>
<evidence type="ECO:0000256" key="2">
    <source>
        <dbReference type="ARBA" id="ARBA00022692"/>
    </source>
</evidence>
<dbReference type="PROSITE" id="PS50076">
    <property type="entry name" value="DNAJ_2"/>
    <property type="match status" value="1"/>
</dbReference>
<evidence type="ECO:0000256" key="6">
    <source>
        <dbReference type="SAM" id="Phobius"/>
    </source>
</evidence>
<dbReference type="SMART" id="SM00271">
    <property type="entry name" value="DnaJ"/>
    <property type="match status" value="1"/>
</dbReference>
<dbReference type="InterPro" id="IPR001623">
    <property type="entry name" value="DnaJ_domain"/>
</dbReference>
<evidence type="ECO:0000256" key="1">
    <source>
        <dbReference type="ARBA" id="ARBA00004167"/>
    </source>
</evidence>
<evidence type="ECO:0000313" key="8">
    <source>
        <dbReference type="EMBL" id="ACM49697.1"/>
    </source>
</evidence>
<feature type="domain" description="J" evidence="7">
    <location>
        <begin position="119"/>
        <end position="171"/>
    </location>
</feature>
<dbReference type="eggNOG" id="COG2214">
    <property type="taxonomic scope" value="Bacteria"/>
</dbReference>
<evidence type="ECO:0000256" key="3">
    <source>
        <dbReference type="ARBA" id="ARBA00022989"/>
    </source>
</evidence>
<protein>
    <recommendedName>
        <fullName evidence="7">J domain-containing protein</fullName>
    </recommendedName>
</protein>
<gene>
    <name evidence="8" type="ordered locus">AMF_867</name>
</gene>
<sequence length="171" mass="18678">MGVTSIWMNINNPCNEVIFVGIIPPLQEIAVYCSAWSKSRLYHMLLVLFTVLSVIGALFVLPIAAMVAFLLFKRNNVMYGNFSNGDFRAILNKMINDMYGGAYGASTARKTTGALSKYEALEVLGLGAGATPEQITSAYHRLMKFAHPDKGGSAYFAQKLNQARDALLGDD</sequence>
<dbReference type="STRING" id="320483.AMF_867"/>
<organism evidence="8 9">
    <name type="scientific">Anaplasma marginale (strain Florida)</name>
    <dbReference type="NCBI Taxonomy" id="320483"/>
    <lineage>
        <taxon>Bacteria</taxon>
        <taxon>Pseudomonadati</taxon>
        <taxon>Pseudomonadota</taxon>
        <taxon>Alphaproteobacteria</taxon>
        <taxon>Rickettsiales</taxon>
        <taxon>Anaplasmataceae</taxon>
        <taxon>Anaplasma</taxon>
    </lineage>
</organism>
<accession>B9KGZ3</accession>
<dbReference type="PANTHER" id="PTHR12763:SF28">
    <property type="entry name" value="GEO10507P1-RELATED"/>
    <property type="match status" value="1"/>
</dbReference>
<dbReference type="EMBL" id="CP001079">
    <property type="protein sequence ID" value="ACM49697.1"/>
    <property type="molecule type" value="Genomic_DNA"/>
</dbReference>
<keyword evidence="4 6" id="KW-0472">Membrane</keyword>
<keyword evidence="2 6" id="KW-0812">Transmembrane</keyword>
<dbReference type="CDD" id="cd06257">
    <property type="entry name" value="DnaJ"/>
    <property type="match status" value="1"/>
</dbReference>
<dbReference type="Proteomes" id="UP000007307">
    <property type="component" value="Chromosome"/>
</dbReference>
<dbReference type="KEGG" id="amf:AMF_867"/>
<evidence type="ECO:0000256" key="4">
    <source>
        <dbReference type="ARBA" id="ARBA00023136"/>
    </source>
</evidence>
<proteinExistence type="inferred from homology"/>
<feature type="transmembrane region" description="Helical" evidence="6">
    <location>
        <begin position="44"/>
        <end position="72"/>
    </location>
</feature>
<name>B9KGZ3_ANAMF</name>
<evidence type="ECO:0000313" key="9">
    <source>
        <dbReference type="Proteomes" id="UP000007307"/>
    </source>
</evidence>
<comment type="subcellular location">
    <subcellularLocation>
        <location evidence="1">Membrane</location>
        <topology evidence="1">Single-pass membrane protein</topology>
    </subcellularLocation>
</comment>
<dbReference type="HOGENOM" id="CLU_017633_13_5_5"/>
<keyword evidence="9" id="KW-1185">Reference proteome</keyword>
<keyword evidence="3 6" id="KW-1133">Transmembrane helix</keyword>
<comment type="similarity">
    <text evidence="5">Belongs to the TIM14 family.</text>
</comment>
<dbReference type="AlphaFoldDB" id="B9KGZ3"/>
<dbReference type="PANTHER" id="PTHR12763">
    <property type="match status" value="1"/>
</dbReference>